<dbReference type="Gene3D" id="1.10.287.630">
    <property type="entry name" value="Helix hairpin bin"/>
    <property type="match status" value="1"/>
</dbReference>
<dbReference type="InterPro" id="IPR018490">
    <property type="entry name" value="cNMP-bd_dom_sf"/>
</dbReference>
<dbReference type="InterPro" id="IPR000595">
    <property type="entry name" value="cNMP-bd_dom"/>
</dbReference>
<feature type="transmembrane region" description="Helical" evidence="8">
    <location>
        <begin position="741"/>
        <end position="764"/>
    </location>
</feature>
<dbReference type="InterPro" id="IPR018488">
    <property type="entry name" value="cNMP-bd_CS"/>
</dbReference>
<evidence type="ECO:0000256" key="8">
    <source>
        <dbReference type="SAM" id="Phobius"/>
    </source>
</evidence>
<dbReference type="SMART" id="SM00100">
    <property type="entry name" value="cNMP"/>
    <property type="match status" value="1"/>
</dbReference>
<dbReference type="SUPFAM" id="SSF51206">
    <property type="entry name" value="cAMP-binding domain-like"/>
    <property type="match status" value="1"/>
</dbReference>
<feature type="transmembrane region" description="Helical" evidence="8">
    <location>
        <begin position="812"/>
        <end position="841"/>
    </location>
</feature>
<evidence type="ECO:0000256" key="6">
    <source>
        <dbReference type="ARBA" id="ARBA00023136"/>
    </source>
</evidence>
<keyword evidence="3 8" id="KW-0812">Transmembrane</keyword>
<dbReference type="GO" id="GO:0003254">
    <property type="term" value="P:regulation of membrane depolarization"/>
    <property type="evidence" value="ECO:0007669"/>
    <property type="project" value="TreeGrafter"/>
</dbReference>
<dbReference type="PANTHER" id="PTHR45689:SF5">
    <property type="entry name" value="I[[H]] CHANNEL, ISOFORM E"/>
    <property type="match status" value="1"/>
</dbReference>
<dbReference type="Proteomes" id="UP000332933">
    <property type="component" value="Unassembled WGS sequence"/>
</dbReference>
<dbReference type="InterPro" id="IPR005821">
    <property type="entry name" value="Ion_trans_dom"/>
</dbReference>
<reference evidence="10" key="2">
    <citation type="submission" date="2019-06" db="EMBL/GenBank/DDBJ databases">
        <title>Genomics analysis of Aphanomyces spp. identifies a new class of oomycete effector associated with host adaptation.</title>
        <authorList>
            <person name="Gaulin E."/>
        </authorList>
    </citation>
    <scope>NUCLEOTIDE SEQUENCE</scope>
    <source>
        <strain evidence="10">CBS 578.67</strain>
    </source>
</reference>
<feature type="compositionally biased region" description="Basic and acidic residues" evidence="7">
    <location>
        <begin position="426"/>
        <end position="437"/>
    </location>
</feature>
<dbReference type="Gene3D" id="1.10.287.70">
    <property type="match status" value="1"/>
</dbReference>
<dbReference type="OrthoDB" id="421226at2759"/>
<reference evidence="11 12" key="1">
    <citation type="submission" date="2019-03" db="EMBL/GenBank/DDBJ databases">
        <authorList>
            <person name="Gaulin E."/>
            <person name="Dumas B."/>
        </authorList>
    </citation>
    <scope>NUCLEOTIDE SEQUENCE [LARGE SCALE GENOMIC DNA]</scope>
    <source>
        <strain evidence="11">CBS 568.67</strain>
    </source>
</reference>
<feature type="compositionally biased region" description="Acidic residues" evidence="7">
    <location>
        <begin position="235"/>
        <end position="244"/>
    </location>
</feature>
<accession>A0A485LPV4</accession>
<feature type="region of interest" description="Disordered" evidence="7">
    <location>
        <begin position="160"/>
        <end position="388"/>
    </location>
</feature>
<proteinExistence type="predicted"/>
<dbReference type="AlphaFoldDB" id="A0A485LPV4"/>
<dbReference type="EMBL" id="VJMH01007383">
    <property type="protein sequence ID" value="KAF0683682.1"/>
    <property type="molecule type" value="Genomic_DNA"/>
</dbReference>
<evidence type="ECO:0000256" key="3">
    <source>
        <dbReference type="ARBA" id="ARBA00022692"/>
    </source>
</evidence>
<feature type="compositionally biased region" description="Low complexity" evidence="7">
    <location>
        <begin position="62"/>
        <end position="77"/>
    </location>
</feature>
<evidence type="ECO:0000313" key="11">
    <source>
        <dbReference type="EMBL" id="VFU00884.1"/>
    </source>
</evidence>
<dbReference type="PROSITE" id="PS50042">
    <property type="entry name" value="CNMP_BINDING_3"/>
    <property type="match status" value="1"/>
</dbReference>
<feature type="region of interest" description="Disordered" evidence="7">
    <location>
        <begin position="497"/>
        <end position="522"/>
    </location>
</feature>
<dbReference type="GO" id="GO:0098855">
    <property type="term" value="C:HCN channel complex"/>
    <property type="evidence" value="ECO:0007669"/>
    <property type="project" value="TreeGrafter"/>
</dbReference>
<feature type="region of interest" description="Disordered" evidence="7">
    <location>
        <begin position="53"/>
        <end position="79"/>
    </location>
</feature>
<evidence type="ECO:0000256" key="4">
    <source>
        <dbReference type="ARBA" id="ARBA00022989"/>
    </source>
</evidence>
<evidence type="ECO:0000256" key="5">
    <source>
        <dbReference type="ARBA" id="ARBA00023065"/>
    </source>
</evidence>
<dbReference type="GO" id="GO:0035725">
    <property type="term" value="P:sodium ion transmembrane transport"/>
    <property type="evidence" value="ECO:0007669"/>
    <property type="project" value="TreeGrafter"/>
</dbReference>
<feature type="transmembrane region" description="Helical" evidence="8">
    <location>
        <begin position="628"/>
        <end position="649"/>
    </location>
</feature>
<evidence type="ECO:0000256" key="2">
    <source>
        <dbReference type="ARBA" id="ARBA00022448"/>
    </source>
</evidence>
<dbReference type="SUPFAM" id="SSF81324">
    <property type="entry name" value="Voltage-gated potassium channels"/>
    <property type="match status" value="1"/>
</dbReference>
<evidence type="ECO:0000313" key="10">
    <source>
        <dbReference type="EMBL" id="KAF0683682.1"/>
    </source>
</evidence>
<keyword evidence="4 8" id="KW-1133">Transmembrane helix</keyword>
<gene>
    <name evidence="11" type="primary">Aste57867_24244</name>
    <name evidence="10" type="ORF">As57867_024169</name>
    <name evidence="11" type="ORF">ASTE57867_24244</name>
</gene>
<keyword evidence="2" id="KW-0813">Transport</keyword>
<organism evidence="11 12">
    <name type="scientific">Aphanomyces stellatus</name>
    <dbReference type="NCBI Taxonomy" id="120398"/>
    <lineage>
        <taxon>Eukaryota</taxon>
        <taxon>Sar</taxon>
        <taxon>Stramenopiles</taxon>
        <taxon>Oomycota</taxon>
        <taxon>Saprolegniomycetes</taxon>
        <taxon>Saprolegniales</taxon>
        <taxon>Verrucalvaceae</taxon>
        <taxon>Aphanomyces</taxon>
    </lineage>
</organism>
<dbReference type="PROSITE" id="PS00888">
    <property type="entry name" value="CNMP_BINDING_1"/>
    <property type="match status" value="1"/>
</dbReference>
<dbReference type="InterPro" id="IPR014710">
    <property type="entry name" value="RmlC-like_jellyroll"/>
</dbReference>
<comment type="subcellular location">
    <subcellularLocation>
        <location evidence="1">Membrane</location>
        <topology evidence="1">Multi-pass membrane protein</topology>
    </subcellularLocation>
</comment>
<dbReference type="Pfam" id="PF00520">
    <property type="entry name" value="Ion_trans"/>
    <property type="match status" value="1"/>
</dbReference>
<evidence type="ECO:0000256" key="1">
    <source>
        <dbReference type="ARBA" id="ARBA00004141"/>
    </source>
</evidence>
<evidence type="ECO:0000259" key="9">
    <source>
        <dbReference type="PROSITE" id="PS50042"/>
    </source>
</evidence>
<dbReference type="GO" id="GO:0005249">
    <property type="term" value="F:voltage-gated potassium channel activity"/>
    <property type="evidence" value="ECO:0007669"/>
    <property type="project" value="TreeGrafter"/>
</dbReference>
<evidence type="ECO:0000313" key="12">
    <source>
        <dbReference type="Proteomes" id="UP000332933"/>
    </source>
</evidence>
<feature type="compositionally biased region" description="Polar residues" evidence="7">
    <location>
        <begin position="169"/>
        <end position="180"/>
    </location>
</feature>
<keyword evidence="5" id="KW-0406">Ion transport</keyword>
<dbReference type="InterPro" id="IPR051413">
    <property type="entry name" value="K/Na_HCN_channel"/>
</dbReference>
<dbReference type="CDD" id="cd00038">
    <property type="entry name" value="CAP_ED"/>
    <property type="match status" value="1"/>
</dbReference>
<feature type="region of interest" description="Disordered" evidence="7">
    <location>
        <begin position="425"/>
        <end position="456"/>
    </location>
</feature>
<feature type="transmembrane region" description="Helical" evidence="8">
    <location>
        <begin position="594"/>
        <end position="616"/>
    </location>
</feature>
<evidence type="ECO:0000256" key="7">
    <source>
        <dbReference type="SAM" id="MobiDB-lite"/>
    </source>
</evidence>
<feature type="domain" description="Cyclic nucleotide-binding" evidence="9">
    <location>
        <begin position="918"/>
        <end position="1037"/>
    </location>
</feature>
<keyword evidence="12" id="KW-1185">Reference proteome</keyword>
<name>A0A485LPV4_9STRA</name>
<sequence length="1121" mass="123969">MTEDTARRRGPALGPRLDPTAAALESNVESLVPTSSSRVLPLGVAELAHMGSHSVVSDDTKQTTQDSSTSSPRRPSSVGIVSAILRRASISRGAFMSHASTDGQQLLPLSQQPPSATTTTNAPVVEDSMLRRASVSLQNAANLIRRPSLVQMAILGQIGGRGGGGGGSNRTLMRSHQLNGSQRSQRSMSRRTEGSMRQSSQRSTRERRSLTTTAMTEETKQQVEVDAAPPADEMGLPDDDNDDDAATHVVPLASDESANGPQVNSSSHRNSRDLSSRRSTSRSSNPFVPGSLAESPGDGSIALSAEGSSRRQSHNRPRGSGPSAVMPHPSIEHMEGFGTNDNDASMRSSHRSSGSVKQSHSKSGGPSETPDASPVTQPRKESRSMAHRASVSIKNMAALMVKPPVNTSELSFRGSNHSLWSAASFRGEHKSSARESDLMPPSTTPETPPSGHRGSRLSMFSTTGNSLSTMMAQIQVLASKPRIVPFAPEAMMDKQTEAASAPVTHRRASAARRSSQEQRRSLSTFGALSSKLISTIKTHAADHRRLSLQSSIDRHNTVLEQYQIRTKKEHAESETLDRTKHPYLISPDAKLYRIWQVILVVIIYYQVVAIPYILAFTTDNGDPSTNQFNLIMSGVFAVDMVLNFFTVIVDPEKGFITDLRVIRNHYLRGWFVLDLLSTVPFDTIVFLAAPDHNSSFKFIGVLKASRLPRLARVLSLVRILQFLRLPHEWKHWLLYSRYSHLIRLATTISGFAYAIHVIACIWYGGIAGPKWIRYIANSYVDPTSANPYMTSYYAMLTTSMGQSNTLFTNAEYAGACCCLIVGLVLMAVIFGDVGDLIANYYEDQNNYRQKMESLLTSMNLMHLPNELQNRINEYYETMYDRYGTLNGDTVVFTQELSKNLSTEVELYLRMGMITRSPMFRLCSPEFVQELVMKLGFQVYLTDDFVVARGEVGYDMYFIQSGACDVIQHVDKQGDEARKRKRVIAKSTGTLLRTLLEGDFFGEIALLMNCKRVVTVKASAFTELCVLSRDVFIEVTGKYVEDHKVIETFIKEKYDPQVLEAAMQMQADPIKAKQKAIRDCLNEITDRLTGIETKLEEMETIEPCEEDASDRAAAAQIQYHQR</sequence>
<dbReference type="PANTHER" id="PTHR45689">
    <property type="entry name" value="I[[H]] CHANNEL, ISOFORM E"/>
    <property type="match status" value="1"/>
</dbReference>
<dbReference type="EMBL" id="CAADRA010007409">
    <property type="protein sequence ID" value="VFU00884.1"/>
    <property type="molecule type" value="Genomic_DNA"/>
</dbReference>
<feature type="compositionally biased region" description="Low complexity" evidence="7">
    <location>
        <begin position="345"/>
        <end position="364"/>
    </location>
</feature>
<dbReference type="Pfam" id="PF00027">
    <property type="entry name" value="cNMP_binding"/>
    <property type="match status" value="1"/>
</dbReference>
<dbReference type="Gene3D" id="2.60.120.10">
    <property type="entry name" value="Jelly Rolls"/>
    <property type="match status" value="1"/>
</dbReference>
<keyword evidence="6 8" id="KW-0472">Membrane</keyword>
<protein>
    <submittedName>
        <fullName evidence="11">Aste57867_24244 protein</fullName>
    </submittedName>
</protein>